<keyword evidence="1" id="KW-0949">S-adenosyl-L-methionine</keyword>
<evidence type="ECO:0000256" key="2">
    <source>
        <dbReference type="ARBA" id="ARBA00024035"/>
    </source>
</evidence>
<comment type="similarity">
    <text evidence="2">Belongs to the SAM hydrolase / SAM-dependent halogenase family.</text>
</comment>
<dbReference type="Pfam" id="PF01887">
    <property type="entry name" value="SAM_HAT_N"/>
    <property type="match status" value="1"/>
</dbReference>
<dbReference type="InterPro" id="IPR023228">
    <property type="entry name" value="SAM_OH_AdoTrfase_N_sf"/>
</dbReference>
<dbReference type="Proteomes" id="UP000317778">
    <property type="component" value="Unassembled WGS sequence"/>
</dbReference>
<gene>
    <name evidence="5" type="ORF">CEE36_05285</name>
</gene>
<name>A0A532V7I8_UNCT6</name>
<evidence type="ECO:0000313" key="6">
    <source>
        <dbReference type="Proteomes" id="UP000317778"/>
    </source>
</evidence>
<dbReference type="SUPFAM" id="SSF101852">
    <property type="entry name" value="Bacterial fluorinating enzyme, C-terminal domain"/>
    <property type="match status" value="1"/>
</dbReference>
<dbReference type="Gene3D" id="2.40.30.90">
    <property type="entry name" value="Bacterial fluorinating enzyme like"/>
    <property type="match status" value="1"/>
</dbReference>
<feature type="domain" description="S-adenosyl-l-methionine hydroxide adenosyltransferase N-terminal" evidence="3">
    <location>
        <begin position="19"/>
        <end position="158"/>
    </location>
</feature>
<dbReference type="EMBL" id="NJBO01000006">
    <property type="protein sequence ID" value="TKJ43165.1"/>
    <property type="molecule type" value="Genomic_DNA"/>
</dbReference>
<evidence type="ECO:0000259" key="4">
    <source>
        <dbReference type="Pfam" id="PF20257"/>
    </source>
</evidence>
<evidence type="ECO:0000256" key="1">
    <source>
        <dbReference type="ARBA" id="ARBA00022691"/>
    </source>
</evidence>
<dbReference type="PANTHER" id="PTHR35092">
    <property type="entry name" value="CHLORINASE MJ1651"/>
    <property type="match status" value="1"/>
</dbReference>
<comment type="caution">
    <text evidence="5">The sequence shown here is derived from an EMBL/GenBank/DDBJ whole genome shotgun (WGS) entry which is preliminary data.</text>
</comment>
<dbReference type="InterPro" id="IPR046469">
    <property type="entry name" value="SAM_HAT_N"/>
</dbReference>
<dbReference type="SUPFAM" id="SSF102522">
    <property type="entry name" value="Bacterial fluorinating enzyme, N-terminal domain"/>
    <property type="match status" value="1"/>
</dbReference>
<evidence type="ECO:0000259" key="3">
    <source>
        <dbReference type="Pfam" id="PF01887"/>
    </source>
</evidence>
<dbReference type="Pfam" id="PF20257">
    <property type="entry name" value="SAM_HAT_C"/>
    <property type="match status" value="1"/>
</dbReference>
<sequence length="268" mass="28658">MRCETLSTQSSRTLYSGIVTFLTDFGTEDGYAGVMKGVVLAHAPGARLVDITHCVPRFNLCAAALILENSFPSFPAGSLHVMVVDPGVGSVRRHLFCKAAAHFFIGPDNGVLGRIAELNRGSVFEIDPALLGVTKASNTFHGRDIYALAAGKLLAGLDRSAFSAPITDPEVLQIPEPCEVEAGVEGEIIHIDHFGNLITNLRTQHLGEGSCVCLGEERLAIVSSYSELEEGKPGLILNSWGYYEIACREGSAACLLEMRVGEKVSVKP</sequence>
<dbReference type="InterPro" id="IPR002747">
    <property type="entry name" value="SAM_OH_AdoTrfase"/>
</dbReference>
<dbReference type="InterPro" id="IPR046470">
    <property type="entry name" value="SAM_HAT_C"/>
</dbReference>
<dbReference type="InterPro" id="IPR023227">
    <property type="entry name" value="SAM_OH_AdoTrfase_C_sf"/>
</dbReference>
<accession>A0A532V7I8</accession>
<dbReference type="PIRSF" id="PIRSF006779">
    <property type="entry name" value="UCP006779"/>
    <property type="match status" value="1"/>
</dbReference>
<dbReference type="Gene3D" id="3.40.50.10790">
    <property type="entry name" value="S-adenosyl-l-methionine hydroxide adenosyltransferase, N-terminal"/>
    <property type="match status" value="1"/>
</dbReference>
<reference evidence="5 6" key="1">
    <citation type="submission" date="2017-06" db="EMBL/GenBank/DDBJ databases">
        <title>Novel microbial phyla capable of carbon fixation and sulfur reduction in deep-sea sediments.</title>
        <authorList>
            <person name="Huang J."/>
            <person name="Baker B."/>
            <person name="Wang Y."/>
        </authorList>
    </citation>
    <scope>NUCLEOTIDE SEQUENCE [LARGE SCALE GENOMIC DNA]</scope>
    <source>
        <strain evidence="5">B3_TA06</strain>
    </source>
</reference>
<feature type="domain" description="S-adenosyl-l-methionine hydroxide adenosyltransferase C-terminal" evidence="4">
    <location>
        <begin position="186"/>
        <end position="264"/>
    </location>
</feature>
<evidence type="ECO:0000313" key="5">
    <source>
        <dbReference type="EMBL" id="TKJ43165.1"/>
    </source>
</evidence>
<dbReference type="PANTHER" id="PTHR35092:SF1">
    <property type="entry name" value="CHLORINASE MJ1651"/>
    <property type="match status" value="1"/>
</dbReference>
<evidence type="ECO:0008006" key="7">
    <source>
        <dbReference type="Google" id="ProtNLM"/>
    </source>
</evidence>
<proteinExistence type="inferred from homology"/>
<organism evidence="5 6">
    <name type="scientific">candidate division TA06 bacterium B3_TA06</name>
    <dbReference type="NCBI Taxonomy" id="2012487"/>
    <lineage>
        <taxon>Bacteria</taxon>
        <taxon>Bacteria division TA06</taxon>
    </lineage>
</organism>
<protein>
    <recommendedName>
        <fullName evidence="7">SAM-dependent chlorinase/fluorinase</fullName>
    </recommendedName>
</protein>
<dbReference type="AlphaFoldDB" id="A0A532V7I8"/>